<dbReference type="SUPFAM" id="SSF55298">
    <property type="entry name" value="YjgF-like"/>
    <property type="match status" value="1"/>
</dbReference>
<name>A0AB39KTL7_9CAUL</name>
<dbReference type="InterPro" id="IPR035959">
    <property type="entry name" value="RutC-like_sf"/>
</dbReference>
<dbReference type="InterPro" id="IPR006175">
    <property type="entry name" value="YjgF/YER057c/UK114"/>
</dbReference>
<dbReference type="RefSeq" id="WP_369060411.1">
    <property type="nucleotide sequence ID" value="NZ_CP158375.1"/>
</dbReference>
<dbReference type="AlphaFoldDB" id="A0AB39KTL7"/>
<sequence length="174" mass="18387">MFRLFALAASLLAAAPALAQTAPQYPVTIPAPGGGVIISNARNEQAYDTIKYAPARRAGDTVYVSGVIIAPAPNETKDAAGLKASARRAFKAVDELLKAAGGSWDDVVMINSFHDWSSSNFTGSRMDHVTVMNEVRAEFTQAPHPAWTAVGTSGLLAPTGVIEMQVIAHIPQKK</sequence>
<organism evidence="2">
    <name type="scientific">Caulobacter sp. 73W</name>
    <dbReference type="NCBI Taxonomy" id="3161137"/>
    <lineage>
        <taxon>Bacteria</taxon>
        <taxon>Pseudomonadati</taxon>
        <taxon>Pseudomonadota</taxon>
        <taxon>Alphaproteobacteria</taxon>
        <taxon>Caulobacterales</taxon>
        <taxon>Caulobacteraceae</taxon>
        <taxon>Caulobacter</taxon>
    </lineage>
</organism>
<gene>
    <name evidence="2" type="ORF">ABOZ73_02415</name>
</gene>
<reference evidence="2" key="1">
    <citation type="submission" date="2024-06" db="EMBL/GenBank/DDBJ databases">
        <title>Caulobacter inopinatus, sp. nov.</title>
        <authorList>
            <person name="Donachie S.P."/>
        </authorList>
    </citation>
    <scope>NUCLEOTIDE SEQUENCE</scope>
    <source>
        <strain evidence="2">73W</strain>
    </source>
</reference>
<dbReference type="Pfam" id="PF01042">
    <property type="entry name" value="Ribonuc_L-PSP"/>
    <property type="match status" value="1"/>
</dbReference>
<dbReference type="GO" id="GO:0005829">
    <property type="term" value="C:cytosol"/>
    <property type="evidence" value="ECO:0007669"/>
    <property type="project" value="TreeGrafter"/>
</dbReference>
<dbReference type="PANTHER" id="PTHR11803:SF39">
    <property type="entry name" value="2-IMINOBUTANOATE_2-IMINOPROPANOATE DEAMINASE"/>
    <property type="match status" value="1"/>
</dbReference>
<protein>
    <submittedName>
        <fullName evidence="2">Rid family hydrolase</fullName>
    </submittedName>
</protein>
<dbReference type="PANTHER" id="PTHR11803">
    <property type="entry name" value="2-IMINOBUTANOATE/2-IMINOPROPANOATE DEAMINASE RIDA"/>
    <property type="match status" value="1"/>
</dbReference>
<accession>A0AB39KTL7</accession>
<dbReference type="GO" id="GO:0019239">
    <property type="term" value="F:deaminase activity"/>
    <property type="evidence" value="ECO:0007669"/>
    <property type="project" value="TreeGrafter"/>
</dbReference>
<dbReference type="EMBL" id="CP158375">
    <property type="protein sequence ID" value="XDO97292.1"/>
    <property type="molecule type" value="Genomic_DNA"/>
</dbReference>
<keyword evidence="2" id="KW-0378">Hydrolase</keyword>
<proteinExistence type="predicted"/>
<dbReference type="Gene3D" id="3.30.1330.40">
    <property type="entry name" value="RutC-like"/>
    <property type="match status" value="1"/>
</dbReference>
<feature type="chain" id="PRO_5044294713" evidence="1">
    <location>
        <begin position="20"/>
        <end position="174"/>
    </location>
</feature>
<feature type="signal peptide" evidence="1">
    <location>
        <begin position="1"/>
        <end position="19"/>
    </location>
</feature>
<keyword evidence="1" id="KW-0732">Signal</keyword>
<evidence type="ECO:0000256" key="1">
    <source>
        <dbReference type="SAM" id="SignalP"/>
    </source>
</evidence>
<evidence type="ECO:0000313" key="2">
    <source>
        <dbReference type="EMBL" id="XDO97292.1"/>
    </source>
</evidence>